<dbReference type="RefSeq" id="WP_345375391.1">
    <property type="nucleotide sequence ID" value="NZ_BAABLM010000003.1"/>
</dbReference>
<feature type="domain" description="N-acetyltransferase" evidence="6">
    <location>
        <begin position="147"/>
        <end position="296"/>
    </location>
</feature>
<evidence type="ECO:0000256" key="2">
    <source>
        <dbReference type="ARBA" id="ARBA00022737"/>
    </source>
</evidence>
<comment type="catalytic activity">
    <reaction evidence="4">
        <text>1D-myo-inositol 2-(L-cysteinylamino)-2-deoxy-alpha-D-glucopyranoside + acetyl-CoA = mycothiol + CoA + H(+)</text>
        <dbReference type="Rhea" id="RHEA:26172"/>
        <dbReference type="ChEBI" id="CHEBI:15378"/>
        <dbReference type="ChEBI" id="CHEBI:16768"/>
        <dbReference type="ChEBI" id="CHEBI:57287"/>
        <dbReference type="ChEBI" id="CHEBI:57288"/>
        <dbReference type="ChEBI" id="CHEBI:58887"/>
        <dbReference type="EC" id="2.3.1.189"/>
    </reaction>
</comment>
<evidence type="ECO:0000259" key="6">
    <source>
        <dbReference type="PROSITE" id="PS51186"/>
    </source>
</evidence>
<feature type="binding site" evidence="4">
    <location>
        <position position="263"/>
    </location>
    <ligand>
        <name>1D-myo-inositol 2-(L-cysteinylamino)-2-deoxy-alpha-D-glucopyranoside</name>
        <dbReference type="ChEBI" id="CHEBI:58887"/>
    </ligand>
</feature>
<proteinExistence type="inferred from homology"/>
<name>A0ABP8VX16_9MICO</name>
<feature type="compositionally biased region" description="Pro residues" evidence="5">
    <location>
        <begin position="1"/>
        <end position="10"/>
    </location>
</feature>
<feature type="binding site" evidence="4">
    <location>
        <position position="217"/>
    </location>
    <ligand>
        <name>1D-myo-inositol 2-(L-cysteinylamino)-2-deoxy-alpha-D-glucopyranoside</name>
        <dbReference type="ChEBI" id="CHEBI:58887"/>
    </ligand>
</feature>
<dbReference type="HAMAP" id="MF_01698">
    <property type="entry name" value="MshD"/>
    <property type="match status" value="1"/>
</dbReference>
<dbReference type="EMBL" id="BAABLM010000003">
    <property type="protein sequence ID" value="GAA4673218.1"/>
    <property type="molecule type" value="Genomic_DNA"/>
</dbReference>
<dbReference type="NCBIfam" id="TIGR03448">
    <property type="entry name" value="mycothiol_MshD"/>
    <property type="match status" value="1"/>
</dbReference>
<gene>
    <name evidence="4 7" type="primary">mshD</name>
    <name evidence="7" type="ORF">GCM10025780_16780</name>
</gene>
<evidence type="ECO:0000256" key="5">
    <source>
        <dbReference type="SAM" id="MobiDB-lite"/>
    </source>
</evidence>
<feature type="binding site" evidence="4">
    <location>
        <begin position="82"/>
        <end position="87"/>
    </location>
    <ligand>
        <name>acetyl-CoA</name>
        <dbReference type="ChEBI" id="CHEBI:57288"/>
        <label>1</label>
    </ligand>
</feature>
<feature type="binding site" evidence="4">
    <location>
        <position position="174"/>
    </location>
    <ligand>
        <name>1D-myo-inositol 2-(L-cysteinylamino)-2-deoxy-alpha-D-glucopyranoside</name>
        <dbReference type="ChEBI" id="CHEBI:58887"/>
    </ligand>
</feature>
<evidence type="ECO:0000256" key="4">
    <source>
        <dbReference type="HAMAP-Rule" id="MF_01698"/>
    </source>
</evidence>
<evidence type="ECO:0000256" key="1">
    <source>
        <dbReference type="ARBA" id="ARBA00022679"/>
    </source>
</evidence>
<dbReference type="InterPro" id="IPR016181">
    <property type="entry name" value="Acyl_CoA_acyltransferase"/>
</dbReference>
<evidence type="ECO:0000313" key="8">
    <source>
        <dbReference type="Proteomes" id="UP001501295"/>
    </source>
</evidence>
<dbReference type="PANTHER" id="PTHR43617">
    <property type="entry name" value="L-AMINO ACID N-ACETYLTRANSFERASE"/>
    <property type="match status" value="1"/>
</dbReference>
<feature type="region of interest" description="Disordered" evidence="5">
    <location>
        <begin position="1"/>
        <end position="20"/>
    </location>
</feature>
<keyword evidence="3 4" id="KW-0012">Acyltransferase</keyword>
<comment type="caution">
    <text evidence="7">The sequence shown here is derived from an EMBL/GenBank/DDBJ whole genome shotgun (WGS) entry which is preliminary data.</text>
</comment>
<protein>
    <recommendedName>
        <fullName evidence="4">Mycothiol acetyltransferase</fullName>
        <shortName evidence="4">MSH acetyltransferase</shortName>
        <ecNumber evidence="4">2.3.1.189</ecNumber>
    </recommendedName>
    <alternativeName>
        <fullName evidence="4">Mycothiol synthase</fullName>
    </alternativeName>
</protein>
<comment type="function">
    <text evidence="4">Catalyzes the transfer of acetyl from acetyl-CoA to desacetylmycothiol (Cys-GlcN-Ins) to form mycothiol.</text>
</comment>
<feature type="binding site" evidence="4">
    <location>
        <position position="44"/>
    </location>
    <ligand>
        <name>1D-myo-inositol 2-(L-cysteinylamino)-2-deoxy-alpha-D-glucopyranoside</name>
        <dbReference type="ChEBI" id="CHEBI:58887"/>
    </ligand>
</feature>
<keyword evidence="8" id="KW-1185">Reference proteome</keyword>
<dbReference type="PIRSF" id="PIRSF021524">
    <property type="entry name" value="MSH_acetyltransferase"/>
    <property type="match status" value="1"/>
</dbReference>
<evidence type="ECO:0000256" key="3">
    <source>
        <dbReference type="ARBA" id="ARBA00023315"/>
    </source>
</evidence>
<comment type="similarity">
    <text evidence="4">Belongs to the acetyltransferase family. MshD subfamily.</text>
</comment>
<comment type="caution">
    <text evidence="4">Lacks conserved residue(s) required for the propagation of feature annotation.</text>
</comment>
<reference evidence="8" key="1">
    <citation type="journal article" date="2019" name="Int. J. Syst. Evol. Microbiol.">
        <title>The Global Catalogue of Microorganisms (GCM) 10K type strain sequencing project: providing services to taxonomists for standard genome sequencing and annotation.</title>
        <authorList>
            <consortium name="The Broad Institute Genomics Platform"/>
            <consortium name="The Broad Institute Genome Sequencing Center for Infectious Disease"/>
            <person name="Wu L."/>
            <person name="Ma J."/>
        </authorList>
    </citation>
    <scope>NUCLEOTIDE SEQUENCE [LARGE SCALE GENOMIC DNA]</scope>
    <source>
        <strain evidence="8">JCM 18956</strain>
    </source>
</reference>
<organism evidence="7 8">
    <name type="scientific">Frondihabitans cladoniiphilus</name>
    <dbReference type="NCBI Taxonomy" id="715785"/>
    <lineage>
        <taxon>Bacteria</taxon>
        <taxon>Bacillati</taxon>
        <taxon>Actinomycetota</taxon>
        <taxon>Actinomycetes</taxon>
        <taxon>Micrococcales</taxon>
        <taxon>Microbacteriaceae</taxon>
        <taxon>Frondihabitans</taxon>
    </lineage>
</organism>
<dbReference type="Proteomes" id="UP001501295">
    <property type="component" value="Unassembled WGS sequence"/>
</dbReference>
<sequence>MSQPSRPDPSTPAELPATEPATTAGLAALAAEALRVDGTPPFSDQALVEARSGEARVVGDMDALAIVRPGEAELVVRPEMRRRGLGTRILRSVVDSTTGDLAVWAHGDHPGAARLAAEFGFAPVRRLLQQRAAIARDAPAPALPEGAVLRSFRPGADDSAWLDLNARAFADHAEQGSLGQRDLDARKADDWFDADDFLLLWKSDEPGAALLAFCWLKVVEGEPGEFYAVGVAPEHQGEHLGGVVVDAGLARLAARGLTTAALYVEGDNAAALRLYAARGFTDHAVDVQYLISRSLG</sequence>
<feature type="binding site" evidence="4">
    <location>
        <begin position="74"/>
        <end position="76"/>
    </location>
    <ligand>
        <name>acetyl-CoA</name>
        <dbReference type="ChEBI" id="CHEBI:57288"/>
        <label>1</label>
    </ligand>
</feature>
<keyword evidence="1 4" id="KW-0808">Transferase</keyword>
<dbReference type="InterPro" id="IPR017813">
    <property type="entry name" value="Mycothiol_AcTrfase"/>
</dbReference>
<dbReference type="InterPro" id="IPR050276">
    <property type="entry name" value="MshD_Acetyltransferase"/>
</dbReference>
<feature type="compositionally biased region" description="Low complexity" evidence="5">
    <location>
        <begin position="11"/>
        <end position="20"/>
    </location>
</feature>
<accession>A0ABP8VX16</accession>
<dbReference type="Pfam" id="PF00583">
    <property type="entry name" value="Acetyltransf_1"/>
    <property type="match status" value="1"/>
</dbReference>
<dbReference type="EC" id="2.3.1.189" evidence="4"/>
<feature type="binding site" evidence="4">
    <location>
        <begin position="268"/>
        <end position="273"/>
    </location>
    <ligand>
        <name>acetyl-CoA</name>
        <dbReference type="ChEBI" id="CHEBI:57288"/>
        <label>2</label>
    </ligand>
</feature>
<feature type="binding site" evidence="4">
    <location>
        <begin position="229"/>
        <end position="231"/>
    </location>
    <ligand>
        <name>acetyl-CoA</name>
        <dbReference type="ChEBI" id="CHEBI:57288"/>
        <label>2</label>
    </ligand>
</feature>
<dbReference type="PROSITE" id="PS51186">
    <property type="entry name" value="GNAT"/>
    <property type="match status" value="1"/>
</dbReference>
<keyword evidence="2 4" id="KW-0677">Repeat</keyword>
<evidence type="ECO:0000313" key="7">
    <source>
        <dbReference type="EMBL" id="GAA4673218.1"/>
    </source>
</evidence>
<dbReference type="SUPFAM" id="SSF55729">
    <property type="entry name" value="Acyl-CoA N-acyltransferases (Nat)"/>
    <property type="match status" value="1"/>
</dbReference>
<dbReference type="InterPro" id="IPR000182">
    <property type="entry name" value="GNAT_dom"/>
</dbReference>
<comment type="subunit">
    <text evidence="4">Monomer.</text>
</comment>
<dbReference type="Gene3D" id="3.40.630.30">
    <property type="match status" value="1"/>
</dbReference>
<feature type="binding site" evidence="4">
    <location>
        <position position="225"/>
    </location>
    <ligand>
        <name>1D-myo-inositol 2-(L-cysteinylamino)-2-deoxy-alpha-D-glucopyranoside</name>
        <dbReference type="ChEBI" id="CHEBI:58887"/>
    </ligand>
</feature>